<accession>A0ABT3W9F0</accession>
<sequence>MTQPIIESLDAFRQWFLSPAGPGLRRIPLHQPTCHKDGITTITLYRRNGYQAELCLIPTGRHFLLTLPETDDMIVMFLGGSLTFDVVTSPNSNDHAIPSPDDYLKGMYPDGPPGDDLETPHPLMLQDNMLSTMTIQGGTKIEFHAPNKDGLLLFFSINKPQHFYRCTTNITTIF</sequence>
<gene>
    <name evidence="1" type="ORF">NQF64_07165</name>
</gene>
<protein>
    <submittedName>
        <fullName evidence="1">Uncharacterized protein</fullName>
    </submittedName>
</protein>
<dbReference type="RefSeq" id="WP_266106934.1">
    <property type="nucleotide sequence ID" value="NZ_JANIDW010000003.1"/>
</dbReference>
<comment type="caution">
    <text evidence="1">The sequence shown here is derived from an EMBL/GenBank/DDBJ whole genome shotgun (WGS) entry which is preliminary data.</text>
</comment>
<evidence type="ECO:0000313" key="1">
    <source>
        <dbReference type="EMBL" id="MCX5615019.1"/>
    </source>
</evidence>
<evidence type="ECO:0000313" key="2">
    <source>
        <dbReference type="Proteomes" id="UP001165648"/>
    </source>
</evidence>
<dbReference type="EMBL" id="JANIDW010000003">
    <property type="protein sequence ID" value="MCX5615019.1"/>
    <property type="molecule type" value="Genomic_DNA"/>
</dbReference>
<name>A0ABT3W9F0_9PROT</name>
<reference evidence="1 2" key="1">
    <citation type="submission" date="2022-07" db="EMBL/GenBank/DDBJ databases">
        <title>Bombella genomes.</title>
        <authorList>
            <person name="Harer L."/>
            <person name="Styblova S."/>
            <person name="Ehrmann M."/>
        </authorList>
    </citation>
    <scope>NUCLEOTIDE SEQUENCE [LARGE SCALE GENOMIC DNA]</scope>
    <source>
        <strain evidence="1 2">TMW 2.2558</strain>
    </source>
</reference>
<dbReference type="Proteomes" id="UP001165648">
    <property type="component" value="Unassembled WGS sequence"/>
</dbReference>
<proteinExistence type="predicted"/>
<keyword evidence="2" id="KW-1185">Reference proteome</keyword>
<organism evidence="1 2">
    <name type="scientific">Bombella saccharophila</name>
    <dbReference type="NCBI Taxonomy" id="2967338"/>
    <lineage>
        <taxon>Bacteria</taxon>
        <taxon>Pseudomonadati</taxon>
        <taxon>Pseudomonadota</taxon>
        <taxon>Alphaproteobacteria</taxon>
        <taxon>Acetobacterales</taxon>
        <taxon>Acetobacteraceae</taxon>
        <taxon>Bombella</taxon>
    </lineage>
</organism>